<evidence type="ECO:0000256" key="1">
    <source>
        <dbReference type="SAM" id="Phobius"/>
    </source>
</evidence>
<dbReference type="AlphaFoldDB" id="A0A328BCT0"/>
<organism evidence="2 3">
    <name type="scientific">Phenylobacterium kunshanense</name>
    <dbReference type="NCBI Taxonomy" id="1445034"/>
    <lineage>
        <taxon>Bacteria</taxon>
        <taxon>Pseudomonadati</taxon>
        <taxon>Pseudomonadota</taxon>
        <taxon>Alphaproteobacteria</taxon>
        <taxon>Caulobacterales</taxon>
        <taxon>Caulobacteraceae</taxon>
        <taxon>Phenylobacterium</taxon>
    </lineage>
</organism>
<feature type="transmembrane region" description="Helical" evidence="1">
    <location>
        <begin position="37"/>
        <end position="57"/>
    </location>
</feature>
<proteinExistence type="predicted"/>
<dbReference type="EMBL" id="QFYS01000010">
    <property type="protein sequence ID" value="RAK62868.1"/>
    <property type="molecule type" value="Genomic_DNA"/>
</dbReference>
<keyword evidence="1" id="KW-0472">Membrane</keyword>
<protein>
    <submittedName>
        <fullName evidence="2">Uncharacterized protein</fullName>
    </submittedName>
</protein>
<name>A0A328BCT0_9CAUL</name>
<sequence>MGGEGLTRAPRPAPAPTRHPQDVRALWWLLHGERLRAAAGLGLGVAVIAGVALLAAWSRGGGTVTGQVVRFGLRETDLGSVPVAVVQLADRLTTVELARTHNCRIGDSITLHRRSQGVLGRYTRPCTPPPTH</sequence>
<gene>
    <name evidence="2" type="ORF">DJ019_18640</name>
</gene>
<keyword evidence="1" id="KW-1133">Transmembrane helix</keyword>
<keyword evidence="3" id="KW-1185">Reference proteome</keyword>
<keyword evidence="1" id="KW-0812">Transmembrane</keyword>
<comment type="caution">
    <text evidence="2">The sequence shown here is derived from an EMBL/GenBank/DDBJ whole genome shotgun (WGS) entry which is preliminary data.</text>
</comment>
<accession>A0A328BCT0</accession>
<evidence type="ECO:0000313" key="3">
    <source>
        <dbReference type="Proteomes" id="UP000249524"/>
    </source>
</evidence>
<dbReference type="Proteomes" id="UP000249524">
    <property type="component" value="Unassembled WGS sequence"/>
</dbReference>
<reference evidence="2 3" key="1">
    <citation type="submission" date="2018-05" db="EMBL/GenBank/DDBJ databases">
        <authorList>
            <person name="Lanie J.A."/>
            <person name="Ng W.-L."/>
            <person name="Kazmierczak K.M."/>
            <person name="Andrzejewski T.M."/>
            <person name="Davidsen T.M."/>
            <person name="Wayne K.J."/>
            <person name="Tettelin H."/>
            <person name="Glass J.I."/>
            <person name="Rusch D."/>
            <person name="Podicherti R."/>
            <person name="Tsui H.-C.T."/>
            <person name="Winkler M.E."/>
        </authorList>
    </citation>
    <scope>NUCLEOTIDE SEQUENCE [LARGE SCALE GENOMIC DNA]</scope>
    <source>
        <strain evidence="2 3">BUT-10</strain>
    </source>
</reference>
<dbReference type="RefSeq" id="WP_111277872.1">
    <property type="nucleotide sequence ID" value="NZ_QFYS01000010.1"/>
</dbReference>
<evidence type="ECO:0000313" key="2">
    <source>
        <dbReference type="EMBL" id="RAK62868.1"/>
    </source>
</evidence>